<evidence type="ECO:0000313" key="3">
    <source>
        <dbReference type="Proteomes" id="UP000008370"/>
    </source>
</evidence>
<dbReference type="Pfam" id="PF00583">
    <property type="entry name" value="Acetyltransf_1"/>
    <property type="match status" value="1"/>
</dbReference>
<dbReference type="Proteomes" id="UP000008370">
    <property type="component" value="Unassembled WGS sequence"/>
</dbReference>
<sequence length="301" mass="33365">MDIYDSVSLDKPWNLARFAHEYSASSTSTLHRKPARDTILQLARNSRDMSGRRPNTTRRTQDDDKVIILELKSPIHVDRFTQPNDSRVKVAAEIAADALFDPVRGIISCLGCSGDQEIFKKLHLALARGTAKGAHLFIAIDDRTGHVIGTISAYAPGTSIMGHDEQQGEGFADFLKELPPNLRFFWEVTAPNILAGLDSLIDKKLGTTGGKLPAWAVNSFAVKPDWRLKKVGKTLLKAVEDEVRRDEPDPTKRMPILCEASNKTNIKIAKALGFDELITVKPEFPQVLLPEFTILRKNVSG</sequence>
<dbReference type="Gene3D" id="3.40.630.30">
    <property type="match status" value="1"/>
</dbReference>
<dbReference type="AlphaFoldDB" id="K5UJN6"/>
<dbReference type="PROSITE" id="PS51186">
    <property type="entry name" value="GNAT"/>
    <property type="match status" value="1"/>
</dbReference>
<dbReference type="InterPro" id="IPR016181">
    <property type="entry name" value="Acyl_CoA_acyltransferase"/>
</dbReference>
<feature type="domain" description="N-acetyltransferase" evidence="1">
    <location>
        <begin position="149"/>
        <end position="300"/>
    </location>
</feature>
<dbReference type="InterPro" id="IPR000182">
    <property type="entry name" value="GNAT_dom"/>
</dbReference>
<dbReference type="GO" id="GO:0016747">
    <property type="term" value="F:acyltransferase activity, transferring groups other than amino-acyl groups"/>
    <property type="evidence" value="ECO:0007669"/>
    <property type="project" value="InterPro"/>
</dbReference>
<dbReference type="InParanoid" id="K5UJN6"/>
<keyword evidence="3" id="KW-1185">Reference proteome</keyword>
<evidence type="ECO:0000259" key="1">
    <source>
        <dbReference type="PROSITE" id="PS51186"/>
    </source>
</evidence>
<organism evidence="2 3">
    <name type="scientific">Phanerochaete carnosa (strain HHB-10118-sp)</name>
    <name type="common">White-rot fungus</name>
    <name type="synonym">Peniophora carnosa</name>
    <dbReference type="NCBI Taxonomy" id="650164"/>
    <lineage>
        <taxon>Eukaryota</taxon>
        <taxon>Fungi</taxon>
        <taxon>Dikarya</taxon>
        <taxon>Basidiomycota</taxon>
        <taxon>Agaricomycotina</taxon>
        <taxon>Agaricomycetes</taxon>
        <taxon>Polyporales</taxon>
        <taxon>Phanerochaetaceae</taxon>
        <taxon>Phanerochaete</taxon>
    </lineage>
</organism>
<dbReference type="KEGG" id="pco:PHACADRAFT_265455"/>
<protein>
    <recommendedName>
        <fullName evidence="1">N-acetyltransferase domain-containing protein</fullName>
    </recommendedName>
</protein>
<dbReference type="GeneID" id="18919097"/>
<dbReference type="RefSeq" id="XP_007401828.1">
    <property type="nucleotide sequence ID" value="XM_007401766.1"/>
</dbReference>
<name>K5UJN6_PHACS</name>
<gene>
    <name evidence="2" type="ORF">PHACADRAFT_265455</name>
</gene>
<dbReference type="CDD" id="cd04301">
    <property type="entry name" value="NAT_SF"/>
    <property type="match status" value="1"/>
</dbReference>
<dbReference type="OrthoDB" id="61113at2759"/>
<reference evidence="2 3" key="1">
    <citation type="journal article" date="2012" name="BMC Genomics">
        <title>Comparative genomics of the white-rot fungi, Phanerochaete carnosa and P. chrysosporium, to elucidate the genetic basis of the distinct wood types they colonize.</title>
        <authorList>
            <person name="Suzuki H."/>
            <person name="MacDonald J."/>
            <person name="Syed K."/>
            <person name="Salamov A."/>
            <person name="Hori C."/>
            <person name="Aerts A."/>
            <person name="Henrissat B."/>
            <person name="Wiebenga A."/>
            <person name="vanKuyk P.A."/>
            <person name="Barry K."/>
            <person name="Lindquist E."/>
            <person name="LaButti K."/>
            <person name="Lapidus A."/>
            <person name="Lucas S."/>
            <person name="Coutinho P."/>
            <person name="Gong Y."/>
            <person name="Samejima M."/>
            <person name="Mahadevan R."/>
            <person name="Abou-Zaid M."/>
            <person name="de Vries R.P."/>
            <person name="Igarashi K."/>
            <person name="Yadav J.S."/>
            <person name="Grigoriev I.V."/>
            <person name="Master E.R."/>
        </authorList>
    </citation>
    <scope>NUCLEOTIDE SEQUENCE [LARGE SCALE GENOMIC DNA]</scope>
    <source>
        <strain evidence="2 3">HHB-10118-sp</strain>
    </source>
</reference>
<proteinExistence type="predicted"/>
<accession>K5UJN6</accession>
<dbReference type="HOGENOM" id="CLU_924714_0_0_1"/>
<dbReference type="SUPFAM" id="SSF55729">
    <property type="entry name" value="Acyl-CoA N-acyltransferases (Nat)"/>
    <property type="match status" value="1"/>
</dbReference>
<dbReference type="EMBL" id="JH930480">
    <property type="protein sequence ID" value="EKM49776.1"/>
    <property type="molecule type" value="Genomic_DNA"/>
</dbReference>
<evidence type="ECO:0000313" key="2">
    <source>
        <dbReference type="EMBL" id="EKM49776.1"/>
    </source>
</evidence>